<organism evidence="2 3">
    <name type="scientific">Parathielavia hyrcaniae</name>
    <dbReference type="NCBI Taxonomy" id="113614"/>
    <lineage>
        <taxon>Eukaryota</taxon>
        <taxon>Fungi</taxon>
        <taxon>Dikarya</taxon>
        <taxon>Ascomycota</taxon>
        <taxon>Pezizomycotina</taxon>
        <taxon>Sordariomycetes</taxon>
        <taxon>Sordariomycetidae</taxon>
        <taxon>Sordariales</taxon>
        <taxon>Chaetomiaceae</taxon>
        <taxon>Parathielavia</taxon>
    </lineage>
</organism>
<sequence>MSPRHPASTMPTVFHTQTTSTHKAPSLKPQERTDPDNWSTRARRGSPQPTISPPGPITNHHPVGSNAEHGNEAGTQELSGVGTQFSNGFAVVTPPTSISESDLRGP</sequence>
<reference evidence="2" key="1">
    <citation type="journal article" date="2023" name="Mol. Phylogenet. Evol.">
        <title>Genome-scale phylogeny and comparative genomics of the fungal order Sordariales.</title>
        <authorList>
            <person name="Hensen N."/>
            <person name="Bonometti L."/>
            <person name="Westerberg I."/>
            <person name="Brannstrom I.O."/>
            <person name="Guillou S."/>
            <person name="Cros-Aarteil S."/>
            <person name="Calhoun S."/>
            <person name="Haridas S."/>
            <person name="Kuo A."/>
            <person name="Mondo S."/>
            <person name="Pangilinan J."/>
            <person name="Riley R."/>
            <person name="LaButti K."/>
            <person name="Andreopoulos B."/>
            <person name="Lipzen A."/>
            <person name="Chen C."/>
            <person name="Yan M."/>
            <person name="Daum C."/>
            <person name="Ng V."/>
            <person name="Clum A."/>
            <person name="Steindorff A."/>
            <person name="Ohm R.A."/>
            <person name="Martin F."/>
            <person name="Silar P."/>
            <person name="Natvig D.O."/>
            <person name="Lalanne C."/>
            <person name="Gautier V."/>
            <person name="Ament-Velasquez S.L."/>
            <person name="Kruys A."/>
            <person name="Hutchinson M.I."/>
            <person name="Powell A.J."/>
            <person name="Barry K."/>
            <person name="Miller A.N."/>
            <person name="Grigoriev I.V."/>
            <person name="Debuchy R."/>
            <person name="Gladieux P."/>
            <person name="Hiltunen Thoren M."/>
            <person name="Johannesson H."/>
        </authorList>
    </citation>
    <scope>NUCLEOTIDE SEQUENCE</scope>
    <source>
        <strain evidence="2">CBS 757.83</strain>
    </source>
</reference>
<evidence type="ECO:0000313" key="3">
    <source>
        <dbReference type="Proteomes" id="UP001305647"/>
    </source>
</evidence>
<dbReference type="AlphaFoldDB" id="A0AAN6Q1K3"/>
<evidence type="ECO:0000313" key="2">
    <source>
        <dbReference type="EMBL" id="KAK4101889.1"/>
    </source>
</evidence>
<gene>
    <name evidence="2" type="ORF">N658DRAFT_495822</name>
</gene>
<reference evidence="2" key="2">
    <citation type="submission" date="2023-05" db="EMBL/GenBank/DDBJ databases">
        <authorList>
            <consortium name="Lawrence Berkeley National Laboratory"/>
            <person name="Steindorff A."/>
            <person name="Hensen N."/>
            <person name="Bonometti L."/>
            <person name="Westerberg I."/>
            <person name="Brannstrom I.O."/>
            <person name="Guillou S."/>
            <person name="Cros-Aarteil S."/>
            <person name="Calhoun S."/>
            <person name="Haridas S."/>
            <person name="Kuo A."/>
            <person name="Mondo S."/>
            <person name="Pangilinan J."/>
            <person name="Riley R."/>
            <person name="Labutti K."/>
            <person name="Andreopoulos B."/>
            <person name="Lipzen A."/>
            <person name="Chen C."/>
            <person name="Yanf M."/>
            <person name="Daum C."/>
            <person name="Ng V."/>
            <person name="Clum A."/>
            <person name="Ohm R."/>
            <person name="Martin F."/>
            <person name="Silar P."/>
            <person name="Natvig D."/>
            <person name="Lalanne C."/>
            <person name="Gautier V."/>
            <person name="Ament-Velasquez S.L."/>
            <person name="Kruys A."/>
            <person name="Hutchinson M.I."/>
            <person name="Powell A.J."/>
            <person name="Barry K."/>
            <person name="Miller A.N."/>
            <person name="Grigoriev I.V."/>
            <person name="Debuchy R."/>
            <person name="Gladieux P."/>
            <person name="Thoren M.H."/>
            <person name="Johannesson H."/>
        </authorList>
    </citation>
    <scope>NUCLEOTIDE SEQUENCE</scope>
    <source>
        <strain evidence="2">CBS 757.83</strain>
    </source>
</reference>
<name>A0AAN6Q1K3_9PEZI</name>
<evidence type="ECO:0000256" key="1">
    <source>
        <dbReference type="SAM" id="MobiDB-lite"/>
    </source>
</evidence>
<protein>
    <submittedName>
        <fullName evidence="2">Uncharacterized protein</fullName>
    </submittedName>
</protein>
<feature type="compositionally biased region" description="Polar residues" evidence="1">
    <location>
        <begin position="9"/>
        <end position="23"/>
    </location>
</feature>
<dbReference type="EMBL" id="MU863633">
    <property type="protein sequence ID" value="KAK4101889.1"/>
    <property type="molecule type" value="Genomic_DNA"/>
</dbReference>
<comment type="caution">
    <text evidence="2">The sequence shown here is derived from an EMBL/GenBank/DDBJ whole genome shotgun (WGS) entry which is preliminary data.</text>
</comment>
<proteinExistence type="predicted"/>
<keyword evidence="3" id="KW-1185">Reference proteome</keyword>
<dbReference type="Proteomes" id="UP001305647">
    <property type="component" value="Unassembled WGS sequence"/>
</dbReference>
<feature type="compositionally biased region" description="Polar residues" evidence="1">
    <location>
        <begin position="73"/>
        <end position="87"/>
    </location>
</feature>
<feature type="region of interest" description="Disordered" evidence="1">
    <location>
        <begin position="1"/>
        <end position="106"/>
    </location>
</feature>
<accession>A0AAN6Q1K3</accession>